<evidence type="ECO:0000313" key="2">
    <source>
        <dbReference type="EMBL" id="MEA3571504.1"/>
    </source>
</evidence>
<dbReference type="GeneID" id="43346805"/>
<feature type="signal peptide" evidence="1">
    <location>
        <begin position="1"/>
        <end position="27"/>
    </location>
</feature>
<organism evidence="2 3">
    <name type="scientific">Paenibacillus phoenicis</name>
    <dbReference type="NCBI Taxonomy" id="554117"/>
    <lineage>
        <taxon>Bacteria</taxon>
        <taxon>Bacillati</taxon>
        <taxon>Bacillota</taxon>
        <taxon>Bacilli</taxon>
        <taxon>Bacillales</taxon>
        <taxon>Paenibacillaceae</taxon>
        <taxon>Paenibacillus</taxon>
    </lineage>
</organism>
<accession>A0ABU5PPE8</accession>
<keyword evidence="1" id="KW-0732">Signal</keyword>
<reference evidence="2 3" key="1">
    <citation type="submission" date="2023-12" db="EMBL/GenBank/DDBJ databases">
        <title>Whole genome sequencing of Paenibacillus phoenicis isolated from the Phoenix Mars Lander spacecraft assembly facility.</title>
        <authorList>
            <person name="Garcia A."/>
            <person name="Venkateswaran K."/>
        </authorList>
    </citation>
    <scope>NUCLEOTIDE SEQUENCE [LARGE SCALE GENOMIC DNA]</scope>
    <source>
        <strain evidence="2 3">3PO2SA</strain>
    </source>
</reference>
<protein>
    <recommendedName>
        <fullName evidence="4">DUF2059 domain-containing protein</fullName>
    </recommendedName>
</protein>
<dbReference type="Proteomes" id="UP001292216">
    <property type="component" value="Unassembled WGS sequence"/>
</dbReference>
<gene>
    <name evidence="2" type="ORF">U9M73_16245</name>
</gene>
<comment type="caution">
    <text evidence="2">The sequence shown here is derived from an EMBL/GenBank/DDBJ whole genome shotgun (WGS) entry which is preliminary data.</text>
</comment>
<name>A0ABU5PPE8_9BACL</name>
<proteinExistence type="predicted"/>
<evidence type="ECO:0000256" key="1">
    <source>
        <dbReference type="SAM" id="SignalP"/>
    </source>
</evidence>
<sequence>MNKKLLIGMFALGFAVTSSLYAVRANASVEKQINQNLNSLAEQLQTEVTNKTELAMSSNPYDYIKNSEEYANIVNLGTDAVPILEKKIDESEGSGLFDYIFSVAIEEITKVNLKEEESTAWDTGDKFSEKWKAKLKTLPEEVEKIANSELTEDEKITSLKKLGLPAVPFIIDQLEAGKTELFPAVQSLVPDSQTKSLKMTDIVQWAKENKDKFDDLKEYVLSKK</sequence>
<evidence type="ECO:0008006" key="4">
    <source>
        <dbReference type="Google" id="ProtNLM"/>
    </source>
</evidence>
<feature type="chain" id="PRO_5047063143" description="DUF2059 domain-containing protein" evidence="1">
    <location>
        <begin position="28"/>
        <end position="224"/>
    </location>
</feature>
<dbReference type="RefSeq" id="WP_016314271.1">
    <property type="nucleotide sequence ID" value="NZ_CBCSKM010000001.1"/>
</dbReference>
<evidence type="ECO:0000313" key="3">
    <source>
        <dbReference type="Proteomes" id="UP001292216"/>
    </source>
</evidence>
<dbReference type="EMBL" id="JAYERP010000001">
    <property type="protein sequence ID" value="MEA3571504.1"/>
    <property type="molecule type" value="Genomic_DNA"/>
</dbReference>
<keyword evidence="3" id="KW-1185">Reference proteome</keyword>